<reference evidence="4 5" key="1">
    <citation type="submission" date="2016-05" db="EMBL/GenBank/DDBJ databases">
        <title>Genomic Taxonomy of the Vibrionaceae.</title>
        <authorList>
            <person name="Gomez-Gil B."/>
            <person name="Enciso-Ibarra J."/>
        </authorList>
    </citation>
    <scope>NUCLEOTIDE SEQUENCE [LARGE SCALE GENOMIC DNA]</scope>
    <source>
        <strain evidence="4 5">CAIM 1920</strain>
    </source>
</reference>
<dbReference type="CDD" id="cd04301">
    <property type="entry name" value="NAT_SF"/>
    <property type="match status" value="1"/>
</dbReference>
<protein>
    <recommendedName>
        <fullName evidence="3">N-acetyltransferase domain-containing protein</fullName>
    </recommendedName>
</protein>
<evidence type="ECO:0000313" key="4">
    <source>
        <dbReference type="EMBL" id="ODA33889.1"/>
    </source>
</evidence>
<proteinExistence type="predicted"/>
<dbReference type="STRING" id="1080227.A8L45_08685"/>
<dbReference type="PANTHER" id="PTHR43877">
    <property type="entry name" value="AMINOALKYLPHOSPHONATE N-ACETYLTRANSFERASE-RELATED-RELATED"/>
    <property type="match status" value="1"/>
</dbReference>
<keyword evidence="1" id="KW-0808">Transferase</keyword>
<organism evidence="4 5">
    <name type="scientific">Veronia pacifica</name>
    <dbReference type="NCBI Taxonomy" id="1080227"/>
    <lineage>
        <taxon>Bacteria</taxon>
        <taxon>Pseudomonadati</taxon>
        <taxon>Pseudomonadota</taxon>
        <taxon>Gammaproteobacteria</taxon>
        <taxon>Vibrionales</taxon>
        <taxon>Vibrionaceae</taxon>
        <taxon>Veronia</taxon>
    </lineage>
</organism>
<dbReference type="EMBL" id="LYBM01000012">
    <property type="protein sequence ID" value="ODA33889.1"/>
    <property type="molecule type" value="Genomic_DNA"/>
</dbReference>
<name>A0A1C3EKY0_9GAMM</name>
<dbReference type="SUPFAM" id="SSF55729">
    <property type="entry name" value="Acyl-CoA N-acyltransferases (Nat)"/>
    <property type="match status" value="1"/>
</dbReference>
<dbReference type="InterPro" id="IPR050832">
    <property type="entry name" value="Bact_Acetyltransf"/>
</dbReference>
<sequence length="166" mass="18624">MISIREAIPSDAAEIADIKVSSWHKTYRGLVCDNFLASVEINKTTAFWQQLLQQPNHVFVATLDDKVIGFVHCCQSRDPANSDDNVGEITAIYLSPDHERKGAGSALIQHTEQQLRDQGYGSVTLWALKDNIGAHQFYLRSGYLPDGEEGYRKVLKATAARYRKEL</sequence>
<accession>A0A1C3EKY0</accession>
<evidence type="ECO:0000313" key="5">
    <source>
        <dbReference type="Proteomes" id="UP000094936"/>
    </source>
</evidence>
<dbReference type="PROSITE" id="PS51186">
    <property type="entry name" value="GNAT"/>
    <property type="match status" value="1"/>
</dbReference>
<dbReference type="InterPro" id="IPR000182">
    <property type="entry name" value="GNAT_dom"/>
</dbReference>
<dbReference type="Proteomes" id="UP000094936">
    <property type="component" value="Unassembled WGS sequence"/>
</dbReference>
<evidence type="ECO:0000256" key="2">
    <source>
        <dbReference type="ARBA" id="ARBA00023315"/>
    </source>
</evidence>
<dbReference type="AlphaFoldDB" id="A0A1C3EKY0"/>
<dbReference type="InterPro" id="IPR016181">
    <property type="entry name" value="Acyl_CoA_acyltransferase"/>
</dbReference>
<dbReference type="RefSeq" id="WP_068901297.1">
    <property type="nucleotide sequence ID" value="NZ_JBHUIF010000004.1"/>
</dbReference>
<dbReference type="GO" id="GO:0016747">
    <property type="term" value="F:acyltransferase activity, transferring groups other than amino-acyl groups"/>
    <property type="evidence" value="ECO:0007669"/>
    <property type="project" value="InterPro"/>
</dbReference>
<gene>
    <name evidence="4" type="ORF">A8L45_08685</name>
</gene>
<dbReference type="Gene3D" id="3.40.630.30">
    <property type="match status" value="1"/>
</dbReference>
<evidence type="ECO:0000256" key="1">
    <source>
        <dbReference type="ARBA" id="ARBA00022679"/>
    </source>
</evidence>
<feature type="domain" description="N-acetyltransferase" evidence="3">
    <location>
        <begin position="2"/>
        <end position="166"/>
    </location>
</feature>
<keyword evidence="5" id="KW-1185">Reference proteome</keyword>
<evidence type="ECO:0000259" key="3">
    <source>
        <dbReference type="PROSITE" id="PS51186"/>
    </source>
</evidence>
<keyword evidence="2" id="KW-0012">Acyltransferase</keyword>
<comment type="caution">
    <text evidence="4">The sequence shown here is derived from an EMBL/GenBank/DDBJ whole genome shotgun (WGS) entry which is preliminary data.</text>
</comment>
<dbReference type="Pfam" id="PF00583">
    <property type="entry name" value="Acetyltransf_1"/>
    <property type="match status" value="1"/>
</dbReference>